<dbReference type="KEGG" id="lgi:LOTGIDRAFT_174425"/>
<gene>
    <name evidence="2" type="ORF">LOTGIDRAFT_174425</name>
</gene>
<evidence type="ECO:0000313" key="2">
    <source>
        <dbReference type="EMBL" id="ESO98056.1"/>
    </source>
</evidence>
<reference evidence="2 3" key="1">
    <citation type="journal article" date="2013" name="Nature">
        <title>Insights into bilaterian evolution from three spiralian genomes.</title>
        <authorList>
            <person name="Simakov O."/>
            <person name="Marletaz F."/>
            <person name="Cho S.J."/>
            <person name="Edsinger-Gonzales E."/>
            <person name="Havlak P."/>
            <person name="Hellsten U."/>
            <person name="Kuo D.H."/>
            <person name="Larsson T."/>
            <person name="Lv J."/>
            <person name="Arendt D."/>
            <person name="Savage R."/>
            <person name="Osoegawa K."/>
            <person name="de Jong P."/>
            <person name="Grimwood J."/>
            <person name="Chapman J.A."/>
            <person name="Shapiro H."/>
            <person name="Aerts A."/>
            <person name="Otillar R.P."/>
            <person name="Terry A.Y."/>
            <person name="Boore J.L."/>
            <person name="Grigoriev I.V."/>
            <person name="Lindberg D.R."/>
            <person name="Seaver E.C."/>
            <person name="Weisblat D.A."/>
            <person name="Putnam N.H."/>
            <person name="Rokhsar D.S."/>
        </authorList>
    </citation>
    <scope>NUCLEOTIDE SEQUENCE [LARGE SCALE GENOMIC DNA]</scope>
</reference>
<dbReference type="AlphaFoldDB" id="V4AWZ2"/>
<feature type="signal peptide" evidence="1">
    <location>
        <begin position="1"/>
        <end position="19"/>
    </location>
</feature>
<dbReference type="RefSeq" id="XP_009051261.1">
    <property type="nucleotide sequence ID" value="XM_009053013.1"/>
</dbReference>
<organism evidence="2 3">
    <name type="scientific">Lottia gigantea</name>
    <name type="common">Giant owl limpet</name>
    <dbReference type="NCBI Taxonomy" id="225164"/>
    <lineage>
        <taxon>Eukaryota</taxon>
        <taxon>Metazoa</taxon>
        <taxon>Spiralia</taxon>
        <taxon>Lophotrochozoa</taxon>
        <taxon>Mollusca</taxon>
        <taxon>Gastropoda</taxon>
        <taxon>Patellogastropoda</taxon>
        <taxon>Lottioidea</taxon>
        <taxon>Lottiidae</taxon>
        <taxon>Lottia</taxon>
    </lineage>
</organism>
<proteinExistence type="predicted"/>
<dbReference type="EMBL" id="KB201283">
    <property type="protein sequence ID" value="ESO98056.1"/>
    <property type="molecule type" value="Genomic_DNA"/>
</dbReference>
<dbReference type="GeneID" id="20242727"/>
<name>V4AWZ2_LOTGI</name>
<dbReference type="Proteomes" id="UP000030746">
    <property type="component" value="Unassembled WGS sequence"/>
</dbReference>
<accession>V4AWZ2</accession>
<sequence>MRLLVILTLSSLHLCQVYGESKICKTSDECDVGECCAIPPLFPIMSKRAELLPPKQKDGHCKKFLVEGAYCNFFNKANAVDCGCADGLYCHFYPDPRIGKRKLAPGRRVCEKELILESTQPSKFFS</sequence>
<evidence type="ECO:0000256" key="1">
    <source>
        <dbReference type="SAM" id="SignalP"/>
    </source>
</evidence>
<dbReference type="HOGENOM" id="CLU_2064102_0_0_1"/>
<feature type="chain" id="PRO_5004717577" description="Prokineticin domain-containing protein" evidence="1">
    <location>
        <begin position="20"/>
        <end position="126"/>
    </location>
</feature>
<evidence type="ECO:0008006" key="4">
    <source>
        <dbReference type="Google" id="ProtNLM"/>
    </source>
</evidence>
<dbReference type="CTD" id="20242727"/>
<protein>
    <recommendedName>
        <fullName evidence="4">Prokineticin domain-containing protein</fullName>
    </recommendedName>
</protein>
<keyword evidence="1" id="KW-0732">Signal</keyword>
<evidence type="ECO:0000313" key="3">
    <source>
        <dbReference type="Proteomes" id="UP000030746"/>
    </source>
</evidence>
<keyword evidence="3" id="KW-1185">Reference proteome</keyword>
<dbReference type="OMA" id="CWSEARI"/>
<dbReference type="OrthoDB" id="6435808at2759"/>
<dbReference type="Gene3D" id="2.10.80.10">
    <property type="entry name" value="Lipase, subunit A"/>
    <property type="match status" value="1"/>
</dbReference>